<evidence type="ECO:0000313" key="8">
    <source>
        <dbReference type="Proteomes" id="UP000319160"/>
    </source>
</evidence>
<dbReference type="GO" id="GO:0022857">
    <property type="term" value="F:transmembrane transporter activity"/>
    <property type="evidence" value="ECO:0007669"/>
    <property type="project" value="InterPro"/>
</dbReference>
<evidence type="ECO:0000256" key="6">
    <source>
        <dbReference type="SAM" id="Phobius"/>
    </source>
</evidence>
<gene>
    <name evidence="7" type="ORF">FHL15_008595</name>
</gene>
<feature type="transmembrane region" description="Helical" evidence="6">
    <location>
        <begin position="446"/>
        <end position="469"/>
    </location>
</feature>
<dbReference type="Pfam" id="PF07690">
    <property type="entry name" value="MFS_1"/>
    <property type="match status" value="1"/>
</dbReference>
<protein>
    <recommendedName>
        <fullName evidence="9">Major facilitator superfamily (MFS) profile domain-containing protein</fullName>
    </recommendedName>
</protein>
<feature type="transmembrane region" description="Helical" evidence="6">
    <location>
        <begin position="388"/>
        <end position="407"/>
    </location>
</feature>
<keyword evidence="2 6" id="KW-0812">Transmembrane</keyword>
<sequence>MPPKKHSGLDPVPGSASEVDEYGPYDREVDERTSLIQRSDEIRDESDVCRQSSNARSAYTVTIAVSAVLMLANFSSVITMAPRLAIFEDVICKQFYADRTDIAGAPDCKIEPVQSEVAFINGWEKTLSLLPGLALSIPYGALADRFGRSKVLTLAFCGVIMNESWVAIVCAWPQVLPIRAVLFSGVFTLVGGGPTTVVSMAFAIISDACRADQRTTAFSMLQVGFLLSEIISTPLGAAFIAVNPWIPIVIAIATRIIFTLVLFAASVRYGNAERLTKKSHINDVDESSSPASPLSAETGSQRRYGAVAWITKDVALVLFAFFCVLVNREASDLLLQYSSVKIHWNYAKASYLVSVRAAINLAVLFALIPVVSRYFRKRGVSSPLIDQYITVASGVLLALGSVLIFAAETPVALIFGQVVTAFGFSFTVTARSFVTTLVDARYMGVLSTAVTIASHGALAVGGPFLAWTFKVGLRLGYAWFGMPFLVEGILFALGTVLVLLAAAPAIVS</sequence>
<accession>A0A553HR55</accession>
<dbReference type="SUPFAM" id="SSF103473">
    <property type="entry name" value="MFS general substrate transporter"/>
    <property type="match status" value="1"/>
</dbReference>
<feature type="transmembrane region" description="Helical" evidence="6">
    <location>
        <begin position="181"/>
        <end position="205"/>
    </location>
</feature>
<feature type="transmembrane region" description="Helical" evidence="6">
    <location>
        <begin position="489"/>
        <end position="507"/>
    </location>
</feature>
<keyword evidence="3 6" id="KW-1133">Transmembrane helix</keyword>
<reference evidence="8" key="1">
    <citation type="submission" date="2019-06" db="EMBL/GenBank/DDBJ databases">
        <title>Draft genome sequence of the griseofulvin-producing fungus Xylaria cubensis strain G536.</title>
        <authorList>
            <person name="Mead M.E."/>
            <person name="Raja H.A."/>
            <person name="Steenwyk J.L."/>
            <person name="Knowles S.L."/>
            <person name="Oberlies N.H."/>
            <person name="Rokas A."/>
        </authorList>
    </citation>
    <scope>NUCLEOTIDE SEQUENCE [LARGE SCALE GENOMIC DNA]</scope>
    <source>
        <strain evidence="8">G536</strain>
    </source>
</reference>
<keyword evidence="4 6" id="KW-0472">Membrane</keyword>
<dbReference type="AlphaFoldDB" id="A0A553HR55"/>
<feature type="transmembrane region" description="Helical" evidence="6">
    <location>
        <begin position="248"/>
        <end position="269"/>
    </location>
</feature>
<proteinExistence type="predicted"/>
<evidence type="ECO:0000256" key="2">
    <source>
        <dbReference type="ARBA" id="ARBA00022692"/>
    </source>
</evidence>
<dbReference type="InterPro" id="IPR036259">
    <property type="entry name" value="MFS_trans_sf"/>
</dbReference>
<feature type="transmembrane region" description="Helical" evidence="6">
    <location>
        <begin position="58"/>
        <end position="78"/>
    </location>
</feature>
<evidence type="ECO:0000256" key="3">
    <source>
        <dbReference type="ARBA" id="ARBA00022989"/>
    </source>
</evidence>
<dbReference type="PANTHER" id="PTHR23507">
    <property type="entry name" value="ZGC:174356"/>
    <property type="match status" value="1"/>
</dbReference>
<dbReference type="PANTHER" id="PTHR23507:SF1">
    <property type="entry name" value="FI18259P1-RELATED"/>
    <property type="match status" value="1"/>
</dbReference>
<feature type="transmembrane region" description="Helical" evidence="6">
    <location>
        <begin position="306"/>
        <end position="327"/>
    </location>
</feature>
<dbReference type="CDD" id="cd06174">
    <property type="entry name" value="MFS"/>
    <property type="match status" value="1"/>
</dbReference>
<evidence type="ECO:0000313" key="7">
    <source>
        <dbReference type="EMBL" id="TRX90426.1"/>
    </source>
</evidence>
<feature type="region of interest" description="Disordered" evidence="5">
    <location>
        <begin position="1"/>
        <end position="30"/>
    </location>
</feature>
<dbReference type="OrthoDB" id="194139at2759"/>
<dbReference type="EMBL" id="VFLP01000055">
    <property type="protein sequence ID" value="TRX90426.1"/>
    <property type="molecule type" value="Genomic_DNA"/>
</dbReference>
<evidence type="ECO:0000256" key="4">
    <source>
        <dbReference type="ARBA" id="ARBA00023136"/>
    </source>
</evidence>
<name>A0A553HR55_9PEZI</name>
<dbReference type="Proteomes" id="UP000319160">
    <property type="component" value="Unassembled WGS sequence"/>
</dbReference>
<feature type="transmembrane region" description="Helical" evidence="6">
    <location>
        <begin position="357"/>
        <end position="376"/>
    </location>
</feature>
<evidence type="ECO:0000256" key="5">
    <source>
        <dbReference type="SAM" id="MobiDB-lite"/>
    </source>
</evidence>
<dbReference type="InterPro" id="IPR011701">
    <property type="entry name" value="MFS"/>
</dbReference>
<evidence type="ECO:0008006" key="9">
    <source>
        <dbReference type="Google" id="ProtNLM"/>
    </source>
</evidence>
<dbReference type="Gene3D" id="1.20.1250.20">
    <property type="entry name" value="MFS general substrate transporter like domains"/>
    <property type="match status" value="1"/>
</dbReference>
<feature type="transmembrane region" description="Helical" evidence="6">
    <location>
        <begin position="151"/>
        <end position="175"/>
    </location>
</feature>
<comment type="subcellular location">
    <subcellularLocation>
        <location evidence="1">Membrane</location>
        <topology evidence="1">Multi-pass membrane protein</topology>
    </subcellularLocation>
</comment>
<feature type="transmembrane region" description="Helical" evidence="6">
    <location>
        <begin position="217"/>
        <end position="242"/>
    </location>
</feature>
<organism evidence="7 8">
    <name type="scientific">Xylaria flabelliformis</name>
    <dbReference type="NCBI Taxonomy" id="2512241"/>
    <lineage>
        <taxon>Eukaryota</taxon>
        <taxon>Fungi</taxon>
        <taxon>Dikarya</taxon>
        <taxon>Ascomycota</taxon>
        <taxon>Pezizomycotina</taxon>
        <taxon>Sordariomycetes</taxon>
        <taxon>Xylariomycetidae</taxon>
        <taxon>Xylariales</taxon>
        <taxon>Xylariaceae</taxon>
        <taxon>Xylaria</taxon>
    </lineage>
</organism>
<comment type="caution">
    <text evidence="7">The sequence shown here is derived from an EMBL/GenBank/DDBJ whole genome shotgun (WGS) entry which is preliminary data.</text>
</comment>
<keyword evidence="8" id="KW-1185">Reference proteome</keyword>
<feature type="transmembrane region" description="Helical" evidence="6">
    <location>
        <begin position="413"/>
        <end position="434"/>
    </location>
</feature>
<evidence type="ECO:0000256" key="1">
    <source>
        <dbReference type="ARBA" id="ARBA00004141"/>
    </source>
</evidence>
<dbReference type="GO" id="GO:0016020">
    <property type="term" value="C:membrane"/>
    <property type="evidence" value="ECO:0007669"/>
    <property type="project" value="UniProtKB-SubCell"/>
</dbReference>